<dbReference type="SUPFAM" id="SSF46565">
    <property type="entry name" value="Chaperone J-domain"/>
    <property type="match status" value="1"/>
</dbReference>
<dbReference type="PROSITE" id="PS00636">
    <property type="entry name" value="DNAJ_1"/>
    <property type="match status" value="1"/>
</dbReference>
<evidence type="ECO:0000256" key="1">
    <source>
        <dbReference type="SAM" id="Phobius"/>
    </source>
</evidence>
<organism evidence="3 4">
    <name type="scientific">Stephania yunnanensis</name>
    <dbReference type="NCBI Taxonomy" id="152371"/>
    <lineage>
        <taxon>Eukaryota</taxon>
        <taxon>Viridiplantae</taxon>
        <taxon>Streptophyta</taxon>
        <taxon>Embryophyta</taxon>
        <taxon>Tracheophyta</taxon>
        <taxon>Spermatophyta</taxon>
        <taxon>Magnoliopsida</taxon>
        <taxon>Ranunculales</taxon>
        <taxon>Menispermaceae</taxon>
        <taxon>Menispermoideae</taxon>
        <taxon>Cissampelideae</taxon>
        <taxon>Stephania</taxon>
    </lineage>
</organism>
<dbReference type="InterPro" id="IPR001623">
    <property type="entry name" value="DnaJ_domain"/>
</dbReference>
<dbReference type="PROSITE" id="PS50076">
    <property type="entry name" value="DNAJ_2"/>
    <property type="match status" value="1"/>
</dbReference>
<keyword evidence="1" id="KW-0472">Membrane</keyword>
<feature type="domain" description="J" evidence="2">
    <location>
        <begin position="48"/>
        <end position="125"/>
    </location>
</feature>
<evidence type="ECO:0000313" key="3">
    <source>
        <dbReference type="EMBL" id="KAK9169393.1"/>
    </source>
</evidence>
<keyword evidence="4" id="KW-1185">Reference proteome</keyword>
<dbReference type="Proteomes" id="UP001420932">
    <property type="component" value="Unassembled WGS sequence"/>
</dbReference>
<dbReference type="AlphaFoldDB" id="A0AAP0LE14"/>
<feature type="transmembrane region" description="Helical" evidence="1">
    <location>
        <begin position="287"/>
        <end position="306"/>
    </location>
</feature>
<dbReference type="Pfam" id="PF00226">
    <property type="entry name" value="DnaJ"/>
    <property type="match status" value="1"/>
</dbReference>
<keyword evidence="1" id="KW-0812">Transmembrane</keyword>
<dbReference type="GO" id="GO:0005737">
    <property type="term" value="C:cytoplasm"/>
    <property type="evidence" value="ECO:0007669"/>
    <property type="project" value="TreeGrafter"/>
</dbReference>
<reference evidence="3 4" key="1">
    <citation type="submission" date="2024-01" db="EMBL/GenBank/DDBJ databases">
        <title>Genome assemblies of Stephania.</title>
        <authorList>
            <person name="Yang L."/>
        </authorList>
    </citation>
    <scope>NUCLEOTIDE SEQUENCE [LARGE SCALE GENOMIC DNA]</scope>
    <source>
        <strain evidence="3">YNDBR</strain>
        <tissue evidence="3">Leaf</tissue>
    </source>
</reference>
<proteinExistence type="predicted"/>
<dbReference type="PANTHER" id="PTHR43096">
    <property type="entry name" value="DNAJ HOMOLOG 1, MITOCHONDRIAL-RELATED"/>
    <property type="match status" value="1"/>
</dbReference>
<dbReference type="EMBL" id="JBBNAF010000001">
    <property type="protein sequence ID" value="KAK9169393.1"/>
    <property type="molecule type" value="Genomic_DNA"/>
</dbReference>
<comment type="caution">
    <text evidence="3">The sequence shown here is derived from an EMBL/GenBank/DDBJ whole genome shotgun (WGS) entry which is preliminary data.</text>
</comment>
<name>A0AAP0LE14_9MAGN</name>
<dbReference type="Gene3D" id="1.10.287.110">
    <property type="entry name" value="DnaJ domain"/>
    <property type="match status" value="1"/>
</dbReference>
<dbReference type="PANTHER" id="PTHR43096:SF58">
    <property type="entry name" value="CHAPERONE DNAJ-DOMAIN SUPERFAMILY PROTEIN"/>
    <property type="match status" value="1"/>
</dbReference>
<feature type="transmembrane region" description="Helical" evidence="1">
    <location>
        <begin position="256"/>
        <end position="281"/>
    </location>
</feature>
<keyword evidence="1" id="KW-1133">Transmembrane helix</keyword>
<dbReference type="InterPro" id="IPR018253">
    <property type="entry name" value="DnaJ_domain_CS"/>
</dbReference>
<dbReference type="GO" id="GO:0051082">
    <property type="term" value="F:unfolded protein binding"/>
    <property type="evidence" value="ECO:0007669"/>
    <property type="project" value="TreeGrafter"/>
</dbReference>
<accession>A0AAP0LE14</accession>
<sequence>MGQACASELLPGIVGLDSRCVLLKSYRLSVVEAQIIMLVTESQTTTYAYCAALCLSIREQRTVSLRSLTMRHVTCEKLSRIDKWHDDYHPDVSKIVRAGEIFKSIRLAYDVLSNDETRAEYDYSLKFQKDYEAPWRRNWNQRYKSEKRRNWTYDQPEFEEAIRRNRWAELRWQMLREKYWQKYMDIKDNSNSNDEAGDVYEKETSDEMSGSFSEVLRFAFFTLFCMQTLGSRISLMLCTFSALLDEKLDAGYKIGFLIAWALGGRGGILLTLCLSFASWLFGKTSSSLVAVVVVAMWVGTNISKYAPLPQGALITLLYMSVKLQVSHHGKHEWRINHTCYIYRTVHVNICYGDLARDLSHRHRAGHP</sequence>
<evidence type="ECO:0000313" key="4">
    <source>
        <dbReference type="Proteomes" id="UP001420932"/>
    </source>
</evidence>
<dbReference type="InterPro" id="IPR036869">
    <property type="entry name" value="J_dom_sf"/>
</dbReference>
<dbReference type="GO" id="GO:0042026">
    <property type="term" value="P:protein refolding"/>
    <property type="evidence" value="ECO:0007669"/>
    <property type="project" value="TreeGrafter"/>
</dbReference>
<protein>
    <recommendedName>
        <fullName evidence="2">J domain-containing protein</fullName>
    </recommendedName>
</protein>
<evidence type="ECO:0000259" key="2">
    <source>
        <dbReference type="PROSITE" id="PS50076"/>
    </source>
</evidence>
<gene>
    <name evidence="3" type="ORF">Syun_001533</name>
</gene>